<evidence type="ECO:0000313" key="1">
    <source>
        <dbReference type="Proteomes" id="UP000887579"/>
    </source>
</evidence>
<organism evidence="1 2">
    <name type="scientific">Panagrolaimus sp. ES5</name>
    <dbReference type="NCBI Taxonomy" id="591445"/>
    <lineage>
        <taxon>Eukaryota</taxon>
        <taxon>Metazoa</taxon>
        <taxon>Ecdysozoa</taxon>
        <taxon>Nematoda</taxon>
        <taxon>Chromadorea</taxon>
        <taxon>Rhabditida</taxon>
        <taxon>Tylenchina</taxon>
        <taxon>Panagrolaimomorpha</taxon>
        <taxon>Panagrolaimoidea</taxon>
        <taxon>Panagrolaimidae</taxon>
        <taxon>Panagrolaimus</taxon>
    </lineage>
</organism>
<reference evidence="2" key="1">
    <citation type="submission" date="2022-11" db="UniProtKB">
        <authorList>
            <consortium name="WormBaseParasite"/>
        </authorList>
    </citation>
    <scope>IDENTIFICATION</scope>
</reference>
<accession>A0AC34G9F7</accession>
<proteinExistence type="predicted"/>
<dbReference type="Proteomes" id="UP000887579">
    <property type="component" value="Unplaced"/>
</dbReference>
<sequence length="191" mass="22064">MKFRCVLSIFIFLITIFQFQLSDAVLCLKLKWTDKPIKMKNKITAFDNPTTVKEDYVIDCNYACAMYFCIKNSSIAFFGAGCPNDFYDLCSRFTIALKEVKEKGPNNLDYHNDIFTVYYSSGCGSESDGRQCILDKFKLYKKKTDKEYIDLENNDLEKYAAIQRKRTYIKYLLNGGTTPTSDSNNENDAMK</sequence>
<evidence type="ECO:0000313" key="2">
    <source>
        <dbReference type="WBParaSite" id="ES5_v2.g26351.t1"/>
    </source>
</evidence>
<protein>
    <submittedName>
        <fullName evidence="2">Uncharacterized protein</fullName>
    </submittedName>
</protein>
<name>A0AC34G9F7_9BILA</name>
<dbReference type="WBParaSite" id="ES5_v2.g26351.t1">
    <property type="protein sequence ID" value="ES5_v2.g26351.t1"/>
    <property type="gene ID" value="ES5_v2.g26351"/>
</dbReference>